<sequence>MRGKTKFLVIIAVVAILVAAAAAWKKGHADIKKDEAGREKIKVTAIKVKEQPITEASHVTATVIPQERVKLASKIMAHVEKIYVREGDSFHSGELLVSLDQREIIARSDQARAGLEQALKAVNAAEAALEDVAAAKKAAEASLANAQSTYERTKKLFQVGAATSQDFDNATERFKATKAQMERLEAQEQALLAQREQAMAKVKEAQAGVEAMAIQLSYAGINAPFDGYVVQKLAEEGDLVGPGQPLLIVDRPPWRVEAAVNEKYLQDIHRGDPLKIKVDTLEEEITGRVAEINPAVDPVSRTFKIKIDLPEKNGTKPGMFARVYLPAGLKKGIVLPEEAIIKKYDFSGVYIVDAEGTAHLRYVEPGKKLKDGIEILSGLNPGESVVIKGAESLADGMQVEVNYH</sequence>
<evidence type="ECO:0000259" key="6">
    <source>
        <dbReference type="Pfam" id="PF25989"/>
    </source>
</evidence>
<dbReference type="Gene3D" id="2.40.420.20">
    <property type="match status" value="1"/>
</dbReference>
<dbReference type="Gene3D" id="2.40.30.170">
    <property type="match status" value="1"/>
</dbReference>
<dbReference type="InterPro" id="IPR058625">
    <property type="entry name" value="MdtA-like_BSH"/>
</dbReference>
<evidence type="ECO:0000313" key="7">
    <source>
        <dbReference type="EMBL" id="PRR69983.1"/>
    </source>
</evidence>
<dbReference type="Pfam" id="PF25989">
    <property type="entry name" value="YknX_C"/>
    <property type="match status" value="1"/>
</dbReference>
<dbReference type="GO" id="GO:0030313">
    <property type="term" value="C:cell envelope"/>
    <property type="evidence" value="ECO:0007669"/>
    <property type="project" value="UniProtKB-SubCell"/>
</dbReference>
<dbReference type="Pfam" id="PF25917">
    <property type="entry name" value="BSH_RND"/>
    <property type="match status" value="1"/>
</dbReference>
<reference evidence="7 8" key="1">
    <citation type="submission" date="2018-03" db="EMBL/GenBank/DDBJ databases">
        <title>Genome sequence of Moorella stamsii DSM 26217.</title>
        <authorList>
            <person name="Poehlein A."/>
            <person name="Daniel R."/>
        </authorList>
    </citation>
    <scope>NUCLEOTIDE SEQUENCE [LARGE SCALE GENOMIC DNA]</scope>
    <source>
        <strain evidence="8">DSM 26217</strain>
    </source>
</reference>
<comment type="caution">
    <text evidence="7">The sequence shown here is derived from an EMBL/GenBank/DDBJ whole genome shotgun (WGS) entry which is preliminary data.</text>
</comment>
<dbReference type="GO" id="GO:1990195">
    <property type="term" value="C:macrolide transmembrane transporter complex"/>
    <property type="evidence" value="ECO:0007669"/>
    <property type="project" value="InterPro"/>
</dbReference>
<comment type="similarity">
    <text evidence="1">Belongs to the membrane fusion protein (MFP) (TC 8.A.1) family.</text>
</comment>
<evidence type="ECO:0000259" key="5">
    <source>
        <dbReference type="Pfam" id="PF25954"/>
    </source>
</evidence>
<dbReference type="PANTHER" id="PTHR30469">
    <property type="entry name" value="MULTIDRUG RESISTANCE PROTEIN MDTA"/>
    <property type="match status" value="1"/>
</dbReference>
<dbReference type="PANTHER" id="PTHR30469:SF15">
    <property type="entry name" value="HLYD FAMILY OF SECRETION PROTEINS"/>
    <property type="match status" value="1"/>
</dbReference>
<evidence type="ECO:0000256" key="2">
    <source>
        <dbReference type="ARBA" id="ARBA00023054"/>
    </source>
</evidence>
<proteinExistence type="inferred from homology"/>
<organism evidence="7 8">
    <name type="scientific">Neomoorella stamsii</name>
    <dbReference type="NCBI Taxonomy" id="1266720"/>
    <lineage>
        <taxon>Bacteria</taxon>
        <taxon>Bacillati</taxon>
        <taxon>Bacillota</taxon>
        <taxon>Clostridia</taxon>
        <taxon>Neomoorellales</taxon>
        <taxon>Neomoorellaceae</taxon>
        <taxon>Neomoorella</taxon>
    </lineage>
</organism>
<feature type="domain" description="Multidrug resistance protein MdtA-like barrel-sandwich hybrid" evidence="4">
    <location>
        <begin position="68"/>
        <end position="248"/>
    </location>
</feature>
<dbReference type="Pfam" id="PF25954">
    <property type="entry name" value="Beta-barrel_RND_2"/>
    <property type="match status" value="1"/>
</dbReference>
<keyword evidence="8" id="KW-1185">Reference proteome</keyword>
<gene>
    <name evidence="7" type="primary">mdtE</name>
    <name evidence="7" type="ORF">MOST_28600</name>
</gene>
<dbReference type="GO" id="GO:1990281">
    <property type="term" value="C:efflux pump complex"/>
    <property type="evidence" value="ECO:0007669"/>
    <property type="project" value="TreeGrafter"/>
</dbReference>
<dbReference type="Proteomes" id="UP000239430">
    <property type="component" value="Unassembled WGS sequence"/>
</dbReference>
<dbReference type="GO" id="GO:0019898">
    <property type="term" value="C:extrinsic component of membrane"/>
    <property type="evidence" value="ECO:0007669"/>
    <property type="project" value="InterPro"/>
</dbReference>
<evidence type="ECO:0000259" key="4">
    <source>
        <dbReference type="Pfam" id="PF25917"/>
    </source>
</evidence>
<dbReference type="EMBL" id="PVXL01000067">
    <property type="protein sequence ID" value="PRR69983.1"/>
    <property type="molecule type" value="Genomic_DNA"/>
</dbReference>
<dbReference type="SUPFAM" id="SSF111369">
    <property type="entry name" value="HlyD-like secretion proteins"/>
    <property type="match status" value="3"/>
</dbReference>
<dbReference type="InterPro" id="IPR058792">
    <property type="entry name" value="Beta-barrel_RND_2"/>
</dbReference>
<evidence type="ECO:0000256" key="1">
    <source>
        <dbReference type="ARBA" id="ARBA00009477"/>
    </source>
</evidence>
<feature type="domain" description="YknX-like C-terminal permuted SH3-like" evidence="6">
    <location>
        <begin position="333"/>
        <end position="401"/>
    </location>
</feature>
<feature type="domain" description="CusB-like beta-barrel" evidence="5">
    <location>
        <begin position="256"/>
        <end position="325"/>
    </location>
</feature>
<dbReference type="InterPro" id="IPR058637">
    <property type="entry name" value="YknX-like_C"/>
</dbReference>
<dbReference type="Gene3D" id="2.40.50.100">
    <property type="match status" value="1"/>
</dbReference>
<keyword evidence="2 3" id="KW-0175">Coiled coil</keyword>
<dbReference type="AlphaFoldDB" id="A0A9X7J0M0"/>
<dbReference type="InterPro" id="IPR006143">
    <property type="entry name" value="RND_pump_MFP"/>
</dbReference>
<protein>
    <submittedName>
        <fullName evidence="7">Multidrug resistance protein MdtE</fullName>
    </submittedName>
</protein>
<accession>A0A9X7J0M0</accession>
<dbReference type="InterPro" id="IPR030190">
    <property type="entry name" value="MacA_alpha-hairpin_sf"/>
</dbReference>
<dbReference type="Gene3D" id="6.10.140.1990">
    <property type="match status" value="1"/>
</dbReference>
<dbReference type="NCBIfam" id="TIGR01730">
    <property type="entry name" value="RND_mfp"/>
    <property type="match status" value="1"/>
</dbReference>
<dbReference type="RefSeq" id="WP_054937514.1">
    <property type="nucleotide sequence ID" value="NZ_PVXL01000067.1"/>
</dbReference>
<dbReference type="GO" id="GO:1990961">
    <property type="term" value="P:xenobiotic detoxification by transmembrane export across the plasma membrane"/>
    <property type="evidence" value="ECO:0007669"/>
    <property type="project" value="InterPro"/>
</dbReference>
<evidence type="ECO:0000256" key="3">
    <source>
        <dbReference type="SAM" id="Coils"/>
    </source>
</evidence>
<name>A0A9X7J0M0_9FIRM</name>
<feature type="coiled-coil region" evidence="3">
    <location>
        <begin position="115"/>
        <end position="201"/>
    </location>
</feature>
<evidence type="ECO:0000313" key="8">
    <source>
        <dbReference type="Proteomes" id="UP000239430"/>
    </source>
</evidence>
<dbReference type="GO" id="GO:0015562">
    <property type="term" value="F:efflux transmembrane transporter activity"/>
    <property type="evidence" value="ECO:0007669"/>
    <property type="project" value="TreeGrafter"/>
</dbReference>